<gene>
    <name evidence="2" type="ORF">B296_00033937</name>
</gene>
<name>A0A426XHA4_ENSVE</name>
<evidence type="ECO:0000313" key="2">
    <source>
        <dbReference type="EMBL" id="RRT38869.1"/>
    </source>
</evidence>
<feature type="non-terminal residue" evidence="2">
    <location>
        <position position="96"/>
    </location>
</feature>
<feature type="region of interest" description="Disordered" evidence="1">
    <location>
        <begin position="35"/>
        <end position="57"/>
    </location>
</feature>
<feature type="compositionally biased region" description="Basic and acidic residues" evidence="1">
    <location>
        <begin position="47"/>
        <end position="57"/>
    </location>
</feature>
<organism evidence="2 3">
    <name type="scientific">Ensete ventricosum</name>
    <name type="common">Abyssinian banana</name>
    <name type="synonym">Musa ensete</name>
    <dbReference type="NCBI Taxonomy" id="4639"/>
    <lineage>
        <taxon>Eukaryota</taxon>
        <taxon>Viridiplantae</taxon>
        <taxon>Streptophyta</taxon>
        <taxon>Embryophyta</taxon>
        <taxon>Tracheophyta</taxon>
        <taxon>Spermatophyta</taxon>
        <taxon>Magnoliopsida</taxon>
        <taxon>Liliopsida</taxon>
        <taxon>Zingiberales</taxon>
        <taxon>Musaceae</taxon>
        <taxon>Ensete</taxon>
    </lineage>
</organism>
<proteinExistence type="predicted"/>
<dbReference type="Proteomes" id="UP000287651">
    <property type="component" value="Unassembled WGS sequence"/>
</dbReference>
<evidence type="ECO:0000256" key="1">
    <source>
        <dbReference type="SAM" id="MobiDB-lite"/>
    </source>
</evidence>
<reference evidence="2 3" key="1">
    <citation type="journal article" date="2014" name="Agronomy (Basel)">
        <title>A Draft Genome Sequence for Ensete ventricosum, the Drought-Tolerant Tree Against Hunger.</title>
        <authorList>
            <person name="Harrison J."/>
            <person name="Moore K.A."/>
            <person name="Paszkiewicz K."/>
            <person name="Jones T."/>
            <person name="Grant M."/>
            <person name="Ambacheew D."/>
            <person name="Muzemil S."/>
            <person name="Studholme D.J."/>
        </authorList>
    </citation>
    <scope>NUCLEOTIDE SEQUENCE [LARGE SCALE GENOMIC DNA]</scope>
</reference>
<evidence type="ECO:0000313" key="3">
    <source>
        <dbReference type="Proteomes" id="UP000287651"/>
    </source>
</evidence>
<dbReference type="AlphaFoldDB" id="A0A426XHA4"/>
<accession>A0A426XHA4</accession>
<comment type="caution">
    <text evidence="2">The sequence shown here is derived from an EMBL/GenBank/DDBJ whole genome shotgun (WGS) entry which is preliminary data.</text>
</comment>
<protein>
    <submittedName>
        <fullName evidence="2">Uncharacterized protein</fullName>
    </submittedName>
</protein>
<sequence>MAVRIGPPGYQYADRLLPGGTAKIDRRRLISAVGGRLREKKGRRRRGKEEKRRGEERRIPHFPALSLLARCPRPQATLLPCEETKRLPARGERSRR</sequence>
<dbReference type="EMBL" id="AMZH03020770">
    <property type="protein sequence ID" value="RRT38869.1"/>
    <property type="molecule type" value="Genomic_DNA"/>
</dbReference>